<organism evidence="3 4">
    <name type="scientific">Podospora aff. communis PSN243</name>
    <dbReference type="NCBI Taxonomy" id="3040156"/>
    <lineage>
        <taxon>Eukaryota</taxon>
        <taxon>Fungi</taxon>
        <taxon>Dikarya</taxon>
        <taxon>Ascomycota</taxon>
        <taxon>Pezizomycotina</taxon>
        <taxon>Sordariomycetes</taxon>
        <taxon>Sordariomycetidae</taxon>
        <taxon>Sordariales</taxon>
        <taxon>Podosporaceae</taxon>
        <taxon>Podospora</taxon>
    </lineage>
</organism>
<dbReference type="InterPro" id="IPR013087">
    <property type="entry name" value="Znf_C2H2_type"/>
</dbReference>
<dbReference type="InterPro" id="IPR036236">
    <property type="entry name" value="Znf_C2H2_sf"/>
</dbReference>
<evidence type="ECO:0000256" key="1">
    <source>
        <dbReference type="PROSITE-ProRule" id="PRU00042"/>
    </source>
</evidence>
<sequence length="254" mass="29534">LEAAAKAITKNAASLLASNRFNPANAMYITPDAIEQKSWGTGRKRQAIQEILEEYLFGYFPSPSGDSEPTALVLEEAACQLQWYVEGPQTREICRYAILCALQSLRGDNGATATEKHQTTAKSSEKAMYACRAPDCSKVFGRSADLDRHEKMIHTEEVNRKSYYCDYKRCPRHKNPFFRQDHYRDHYRDQHYEDLPRRSVRPDEEWWASRASALGKRWFRCNRCLVQRVDISTYGFSCNKCGHTCEQERQRRRQ</sequence>
<feature type="domain" description="C2H2-type" evidence="2">
    <location>
        <begin position="129"/>
        <end position="159"/>
    </location>
</feature>
<protein>
    <recommendedName>
        <fullName evidence="2">C2H2-type domain-containing protein</fullName>
    </recommendedName>
</protein>
<dbReference type="PROSITE" id="PS50157">
    <property type="entry name" value="ZINC_FINGER_C2H2_2"/>
    <property type="match status" value="1"/>
</dbReference>
<name>A0AAV9GIW6_9PEZI</name>
<evidence type="ECO:0000259" key="2">
    <source>
        <dbReference type="PROSITE" id="PS50157"/>
    </source>
</evidence>
<accession>A0AAV9GIW6</accession>
<reference evidence="3" key="1">
    <citation type="journal article" date="2023" name="Mol. Phylogenet. Evol.">
        <title>Genome-scale phylogeny and comparative genomics of the fungal order Sordariales.</title>
        <authorList>
            <person name="Hensen N."/>
            <person name="Bonometti L."/>
            <person name="Westerberg I."/>
            <person name="Brannstrom I.O."/>
            <person name="Guillou S."/>
            <person name="Cros-Aarteil S."/>
            <person name="Calhoun S."/>
            <person name="Haridas S."/>
            <person name="Kuo A."/>
            <person name="Mondo S."/>
            <person name="Pangilinan J."/>
            <person name="Riley R."/>
            <person name="LaButti K."/>
            <person name="Andreopoulos B."/>
            <person name="Lipzen A."/>
            <person name="Chen C."/>
            <person name="Yan M."/>
            <person name="Daum C."/>
            <person name="Ng V."/>
            <person name="Clum A."/>
            <person name="Steindorff A."/>
            <person name="Ohm R.A."/>
            <person name="Martin F."/>
            <person name="Silar P."/>
            <person name="Natvig D.O."/>
            <person name="Lalanne C."/>
            <person name="Gautier V."/>
            <person name="Ament-Velasquez S.L."/>
            <person name="Kruys A."/>
            <person name="Hutchinson M.I."/>
            <person name="Powell A.J."/>
            <person name="Barry K."/>
            <person name="Miller A.N."/>
            <person name="Grigoriev I.V."/>
            <person name="Debuchy R."/>
            <person name="Gladieux P."/>
            <person name="Hiltunen Thoren M."/>
            <person name="Johannesson H."/>
        </authorList>
    </citation>
    <scope>NUCLEOTIDE SEQUENCE</scope>
    <source>
        <strain evidence="3">PSN243</strain>
    </source>
</reference>
<keyword evidence="1" id="KW-0479">Metal-binding</keyword>
<dbReference type="Gene3D" id="3.30.160.60">
    <property type="entry name" value="Classic Zinc Finger"/>
    <property type="match status" value="1"/>
</dbReference>
<dbReference type="AlphaFoldDB" id="A0AAV9GIW6"/>
<dbReference type="PROSITE" id="PS00028">
    <property type="entry name" value="ZINC_FINGER_C2H2_1"/>
    <property type="match status" value="1"/>
</dbReference>
<keyword evidence="4" id="KW-1185">Reference proteome</keyword>
<gene>
    <name evidence="3" type="ORF">QBC34DRAFT_271914</name>
</gene>
<proteinExistence type="predicted"/>
<evidence type="ECO:0000313" key="3">
    <source>
        <dbReference type="EMBL" id="KAK4447870.1"/>
    </source>
</evidence>
<reference evidence="3" key="2">
    <citation type="submission" date="2023-05" db="EMBL/GenBank/DDBJ databases">
        <authorList>
            <consortium name="Lawrence Berkeley National Laboratory"/>
            <person name="Steindorff A."/>
            <person name="Hensen N."/>
            <person name="Bonometti L."/>
            <person name="Westerberg I."/>
            <person name="Brannstrom I.O."/>
            <person name="Guillou S."/>
            <person name="Cros-Aarteil S."/>
            <person name="Calhoun S."/>
            <person name="Haridas S."/>
            <person name="Kuo A."/>
            <person name="Mondo S."/>
            <person name="Pangilinan J."/>
            <person name="Riley R."/>
            <person name="Labutti K."/>
            <person name="Andreopoulos B."/>
            <person name="Lipzen A."/>
            <person name="Chen C."/>
            <person name="Yanf M."/>
            <person name="Daum C."/>
            <person name="Ng V."/>
            <person name="Clum A."/>
            <person name="Ohm R."/>
            <person name="Martin F."/>
            <person name="Silar P."/>
            <person name="Natvig D."/>
            <person name="Lalanne C."/>
            <person name="Gautier V."/>
            <person name="Ament-Velasquez S.L."/>
            <person name="Kruys A."/>
            <person name="Hutchinson M.I."/>
            <person name="Powell A.J."/>
            <person name="Barry K."/>
            <person name="Miller A.N."/>
            <person name="Grigoriev I.V."/>
            <person name="Debuchy R."/>
            <person name="Gladieux P."/>
            <person name="Thoren M.H."/>
            <person name="Johannesson H."/>
        </authorList>
    </citation>
    <scope>NUCLEOTIDE SEQUENCE</scope>
    <source>
        <strain evidence="3">PSN243</strain>
    </source>
</reference>
<dbReference type="SMART" id="SM00355">
    <property type="entry name" value="ZnF_C2H2"/>
    <property type="match status" value="2"/>
</dbReference>
<keyword evidence="1" id="KW-0863">Zinc-finger</keyword>
<feature type="non-terminal residue" evidence="3">
    <location>
        <position position="1"/>
    </location>
</feature>
<dbReference type="Proteomes" id="UP001321760">
    <property type="component" value="Unassembled WGS sequence"/>
</dbReference>
<evidence type="ECO:0000313" key="4">
    <source>
        <dbReference type="Proteomes" id="UP001321760"/>
    </source>
</evidence>
<comment type="caution">
    <text evidence="3">The sequence shown here is derived from an EMBL/GenBank/DDBJ whole genome shotgun (WGS) entry which is preliminary data.</text>
</comment>
<dbReference type="EMBL" id="MU865946">
    <property type="protein sequence ID" value="KAK4447870.1"/>
    <property type="molecule type" value="Genomic_DNA"/>
</dbReference>
<dbReference type="GO" id="GO:0008270">
    <property type="term" value="F:zinc ion binding"/>
    <property type="evidence" value="ECO:0007669"/>
    <property type="project" value="UniProtKB-KW"/>
</dbReference>
<feature type="non-terminal residue" evidence="3">
    <location>
        <position position="254"/>
    </location>
</feature>
<keyword evidence="1" id="KW-0862">Zinc</keyword>
<dbReference type="SUPFAM" id="SSF57667">
    <property type="entry name" value="beta-beta-alpha zinc fingers"/>
    <property type="match status" value="1"/>
</dbReference>